<organism evidence="3 4">
    <name type="scientific">Chitinophaga dinghuensis</name>
    <dbReference type="NCBI Taxonomy" id="1539050"/>
    <lineage>
        <taxon>Bacteria</taxon>
        <taxon>Pseudomonadati</taxon>
        <taxon>Bacteroidota</taxon>
        <taxon>Chitinophagia</taxon>
        <taxon>Chitinophagales</taxon>
        <taxon>Chitinophagaceae</taxon>
        <taxon>Chitinophaga</taxon>
    </lineage>
</organism>
<dbReference type="InterPro" id="IPR059226">
    <property type="entry name" value="Choice_anch_Q_dom"/>
</dbReference>
<gene>
    <name evidence="3" type="ORF">CLV59_1011044</name>
</gene>
<accession>A0A327WKF7</accession>
<comment type="caution">
    <text evidence="3">The sequence shown here is derived from an EMBL/GenBank/DDBJ whole genome shotgun (WGS) entry which is preliminary data.</text>
</comment>
<dbReference type="NCBIfam" id="TIGR04131">
    <property type="entry name" value="Bac_Flav_CTERM"/>
    <property type="match status" value="1"/>
</dbReference>
<evidence type="ECO:0000313" key="3">
    <source>
        <dbReference type="EMBL" id="RAJ88274.1"/>
    </source>
</evidence>
<proteinExistence type="predicted"/>
<dbReference type="Gene3D" id="2.60.40.10">
    <property type="entry name" value="Immunoglobulins"/>
    <property type="match status" value="1"/>
</dbReference>
<dbReference type="Gene3D" id="3.30.160.710">
    <property type="match status" value="1"/>
</dbReference>
<dbReference type="InterPro" id="IPR035986">
    <property type="entry name" value="PKD_dom_sf"/>
</dbReference>
<reference evidence="3 4" key="1">
    <citation type="submission" date="2018-06" db="EMBL/GenBank/DDBJ databases">
        <title>Genomic Encyclopedia of Archaeal and Bacterial Type Strains, Phase II (KMG-II): from individual species to whole genera.</title>
        <authorList>
            <person name="Goeker M."/>
        </authorList>
    </citation>
    <scope>NUCLEOTIDE SEQUENCE [LARGE SCALE GENOMIC DNA]</scope>
    <source>
        <strain evidence="3 4">DSM 29821</strain>
    </source>
</reference>
<dbReference type="RefSeq" id="WP_111590913.1">
    <property type="nucleotide sequence ID" value="NZ_QLMA01000001.1"/>
</dbReference>
<dbReference type="Proteomes" id="UP000249819">
    <property type="component" value="Unassembled WGS sequence"/>
</dbReference>
<dbReference type="InterPro" id="IPR011050">
    <property type="entry name" value="Pectin_lyase_fold/virulence"/>
</dbReference>
<dbReference type="PROSITE" id="PS50093">
    <property type="entry name" value="PKD"/>
    <property type="match status" value="1"/>
</dbReference>
<dbReference type="Pfam" id="PF18911">
    <property type="entry name" value="PKD_4"/>
    <property type="match status" value="1"/>
</dbReference>
<dbReference type="SMART" id="SM00089">
    <property type="entry name" value="PKD"/>
    <property type="match status" value="1"/>
</dbReference>
<dbReference type="EMBL" id="QLMA01000001">
    <property type="protein sequence ID" value="RAJ88274.1"/>
    <property type="molecule type" value="Genomic_DNA"/>
</dbReference>
<dbReference type="InterPro" id="IPR000601">
    <property type="entry name" value="PKD_dom"/>
</dbReference>
<dbReference type="SUPFAM" id="SSF49299">
    <property type="entry name" value="PKD domain"/>
    <property type="match status" value="1"/>
</dbReference>
<name>A0A327WKF7_9BACT</name>
<evidence type="ECO:0000256" key="1">
    <source>
        <dbReference type="SAM" id="SignalP"/>
    </source>
</evidence>
<dbReference type="Pfam" id="PF18676">
    <property type="entry name" value="MBG_2"/>
    <property type="match status" value="12"/>
</dbReference>
<sequence length="1949" mass="200247">MKKFIYVSLVCAFALLSATTQAQDAQGILYVKSGGAGTGSGDSWNNAIAELADALRTATALNTVTAGTVKQIWVAAGTYKPQYPATAVTTGTATNTDRNNSFVLVPDVKVYGGFAGYETDITGRNFITNTTILSGDIGTPGINTDNAYRVVVAAGEMGDALISGFTISGAYCEITGSNVINGVNSSLEYGGGITVRSAALLIEDVILTNNYSKYGAGAACYSASGDARANAIFRRVSVLKNVASGGGGGIYATYADVEIENATGSFNTTSGTNNGGMFSFAQSAIVSCRLSSVNENRATSNGGAVFCNGNAVATFYKCNFIKDTAASGAVFTTNGAANILFENCSMKGCIATTLGSGGYINGSSSNVTLVNTQVTGNYSSNGTDYGTIRIGGGALKLINSTISGNNKSAVFVFSGNLNVINSIIYDNNGGIINSYNASYSVIQGAAENTATHVTPNNPLFVNSPAFTSAPFTGGDYSLQATSPCVHAGNDNLYHANDTVTVDLAGNDRFMGPAIDLGAFERLLASQTITALPDTAVVYGDVFTRAFAASSGLTVSLSSSDASIASVFQDAADGNTWKIKANKAGVVNITMSQEGDATFAKAPPVVFVLTVNKASLTVTAKDATKTYDGLAFSRGNGLTYTGFVADDDNNNALTGTITYTGTSQSAVNAGTYVITPGGLAAVNYDISYVSGALSITKADLTITAKDATKTYDGLAFSSGNGISYSGFVTGDDNNNALTGTITYSGTSQSAVNVGQYVITPGGLSAVNYDISYVSGTLSITKADLTITAIGATKTYDGLAFSGGNGVTYSGFVAGDDNNNALTGTITFTGTSQSAVNVGTYVITPGGLSAVNYDINYVSDALSITKADLTITAIGATKTYDGTAFSGGNGISYSGFVAGDDNNNALTGTLTYSGTSQSAVNAGQYVITPGGLSAVNYDISYVSGTLSITKADLTITAKDATKTYDGIAFSSGNGISYSGFVTGDDNNNALTGTLTYTGTSQSAVNVGTYVITPGGLAAVNYDISYVSGALSITKADLTITAKSTTKTYDGLAFIGGNGITYSGFVTGDDNNNALTGTITYTGTSQSAVNVGTYVITPGGLSAVNYDINYVNGALSIIKADLTITAIGATKTYDGIAFSGGNGITYSGFVTGDDNNNALTGTLTYTGTSQSAVSVGTYVITPGGLSAVNYDINYVSDALSITKADLTITAIGATKTYDGTAFSGGNGISYSGFVAGDDNNNALTGTLTYSGTSQSAVNAGLYVITPGGLSAVNYDISYVSGTLSITKAGLTITAIDATKTYDGLAFNGGNGITYSGFVAGDDNNNALTGAVTYTGTSQSAVNVGTYVITPGGLAAVNYDISYVSGTLSITKASLTITATDATKTYDGLAFSGGNGVTYSGFVNNENKSVLNGTLAYSGAAQGAVDAGVYVITVSGATSDNYAINYLDGQLTVNKAPLTITANNITKTYDGVAFTGGNGVTYTGLVNNEQPTILGGTLTYTGNSQNATHVNTYIIIPGGVTADNYSISFVDGVLNIQPATVIVTANDALRCYGLPNPAFHISYNGWVNNETMTVLTAQPTATSTATIQSSAGDYAIVPSGATADDYVFTYVNGHLTIPSPPASSLSASEGLILCDTDDSRLLLASGNYSFNWYLNNSIIPDGINPTLTATVVGTYTAKATDGYGCSAMATNNLVVTQVVPPKAAFSFNGYCKDVAVVLANTSQINNAGTVNYTWDSGDGQTSTTAEPQFIYSTTGTYNVQLKVSMEECPNLTSTIVHPITIEAAQPGKKLAAIYASAGIPQKITGRNFTTAGYAWTPSTGLNTTTVYNPMATINNSETYQIAMTFPSGCVTTDTLAVNVVIGSEIFVANAFTPNGDGRNDILNVKLRDIIKFNYLRIFTRWGSKVFETRDATQGWNGYFNHELQPLGTYLWIAEGVDKDGRVIHREGAVTLLR</sequence>
<dbReference type="Gene3D" id="3.30.210.10">
    <property type="entry name" value="DNA polymerase, thumb domain"/>
    <property type="match status" value="10"/>
</dbReference>
<dbReference type="OrthoDB" id="728034at2"/>
<feature type="chain" id="PRO_5016405709" evidence="1">
    <location>
        <begin position="23"/>
        <end position="1949"/>
    </location>
</feature>
<protein>
    <submittedName>
        <fullName evidence="3">Gliding motility-associated-like protein</fullName>
    </submittedName>
</protein>
<dbReference type="NCBIfam" id="NF041518">
    <property type="entry name" value="choice_anch_Q"/>
    <property type="match status" value="1"/>
</dbReference>
<dbReference type="InterPro" id="IPR022409">
    <property type="entry name" value="PKD/Chitinase_dom"/>
</dbReference>
<evidence type="ECO:0000259" key="2">
    <source>
        <dbReference type="PROSITE" id="PS50093"/>
    </source>
</evidence>
<feature type="signal peptide" evidence="1">
    <location>
        <begin position="1"/>
        <end position="22"/>
    </location>
</feature>
<keyword evidence="1" id="KW-0732">Signal</keyword>
<dbReference type="SUPFAM" id="SSF51126">
    <property type="entry name" value="Pectin lyase-like"/>
    <property type="match status" value="2"/>
</dbReference>
<dbReference type="Pfam" id="PF13585">
    <property type="entry name" value="CHU_C"/>
    <property type="match status" value="1"/>
</dbReference>
<dbReference type="InterPro" id="IPR037160">
    <property type="entry name" value="DNA_Pol_thumb_sf"/>
</dbReference>
<dbReference type="InterPro" id="IPR013783">
    <property type="entry name" value="Ig-like_fold"/>
</dbReference>
<keyword evidence="4" id="KW-1185">Reference proteome</keyword>
<feature type="domain" description="PKD" evidence="2">
    <location>
        <begin position="1726"/>
        <end position="1760"/>
    </location>
</feature>
<evidence type="ECO:0000313" key="4">
    <source>
        <dbReference type="Proteomes" id="UP000249819"/>
    </source>
</evidence>
<dbReference type="InterPro" id="IPR026341">
    <property type="entry name" value="T9SS_type_B"/>
</dbReference>
<dbReference type="InterPro" id="IPR041286">
    <property type="entry name" value="MBG_2"/>
</dbReference>